<evidence type="ECO:0000313" key="4">
    <source>
        <dbReference type="Proteomes" id="UP001217963"/>
    </source>
</evidence>
<evidence type="ECO:0000313" key="3">
    <source>
        <dbReference type="Proteomes" id="UP001059546"/>
    </source>
</evidence>
<dbReference type="EMBL" id="CP119068">
    <property type="protein sequence ID" value="WEL39059.1"/>
    <property type="molecule type" value="Genomic_DNA"/>
</dbReference>
<gene>
    <name evidence="1" type="ORF">GPU96_07g13450</name>
    <name evidence="2" type="ORF">PFJ87_07g01370</name>
</gene>
<dbReference type="OrthoDB" id="10319009at2759"/>
<sequence>MARKQPRRKLSEITNIQTIRTLKKCDEPEVCIIHPEESIADLDVVDIPLEDGVFGDYQVECPREFNLYSSHF</sequence>
<evidence type="ECO:0000313" key="2">
    <source>
        <dbReference type="EMBL" id="WEL39059.1"/>
    </source>
</evidence>
<reference evidence="1" key="1">
    <citation type="submission" date="2022-10" db="EMBL/GenBank/DDBJ databases">
        <title>Encephalitozoon hellem ATCC 50604 Complete Genome.</title>
        <authorList>
            <person name="Mascarenhas dos Santos A.C."/>
            <person name="Julian A.T."/>
            <person name="Pombert J.-F."/>
        </authorList>
    </citation>
    <scope>NUCLEOTIDE SEQUENCE</scope>
    <source>
        <strain evidence="1">ATCC 50604</strain>
    </source>
</reference>
<dbReference type="Proteomes" id="UP001059546">
    <property type="component" value="Chromosome VII"/>
</dbReference>
<accession>A0A9Q9F8F7</accession>
<dbReference type="EMBL" id="CP075153">
    <property type="protein sequence ID" value="UTX43584.1"/>
    <property type="molecule type" value="Genomic_DNA"/>
</dbReference>
<keyword evidence="4" id="KW-1185">Reference proteome</keyword>
<reference evidence="2 4" key="2">
    <citation type="submission" date="2023-02" db="EMBL/GenBank/DDBJ databases">
        <title>Encephalitozoon hellem ATCC 50451 complete genome.</title>
        <authorList>
            <person name="Mascarenhas dos Santos A.C."/>
            <person name="Julian A.T."/>
            <person name="Pombert J.-F."/>
        </authorList>
    </citation>
    <scope>NUCLEOTIDE SEQUENCE [LARGE SCALE GENOMIC DNA]</scope>
    <source>
        <strain evidence="2 4">ATCC 50451</strain>
    </source>
</reference>
<dbReference type="Proteomes" id="UP001217963">
    <property type="component" value="Chromosome VII"/>
</dbReference>
<name>A0A9Q9F8F7_ENCHE</name>
<organism evidence="1 3">
    <name type="scientific">Encephalitozoon hellem</name>
    <name type="common">Microsporidian parasite</name>
    <dbReference type="NCBI Taxonomy" id="27973"/>
    <lineage>
        <taxon>Eukaryota</taxon>
        <taxon>Fungi</taxon>
        <taxon>Fungi incertae sedis</taxon>
        <taxon>Microsporidia</taxon>
        <taxon>Unikaryonidae</taxon>
        <taxon>Encephalitozoon</taxon>
    </lineage>
</organism>
<protein>
    <submittedName>
        <fullName evidence="1">Uncharacterized protein</fullName>
    </submittedName>
</protein>
<proteinExistence type="predicted"/>
<dbReference type="AlphaFoldDB" id="A0A9Q9F8F7"/>
<evidence type="ECO:0000313" key="1">
    <source>
        <dbReference type="EMBL" id="UTX43584.1"/>
    </source>
</evidence>